<dbReference type="Gene3D" id="3.90.79.10">
    <property type="entry name" value="Nucleoside Triphosphate Pyrophosphohydrolase"/>
    <property type="match status" value="1"/>
</dbReference>
<dbReference type="EMBL" id="CP000481">
    <property type="protein sequence ID" value="ABK53014.1"/>
    <property type="molecule type" value="Genomic_DNA"/>
</dbReference>
<dbReference type="GO" id="GO:0016787">
    <property type="term" value="F:hydrolase activity"/>
    <property type="evidence" value="ECO:0007669"/>
    <property type="project" value="UniProtKB-KW"/>
</dbReference>
<keyword evidence="5" id="KW-1185">Reference proteome</keyword>
<dbReference type="Proteomes" id="UP000008221">
    <property type="component" value="Chromosome"/>
</dbReference>
<dbReference type="InterPro" id="IPR000086">
    <property type="entry name" value="NUDIX_hydrolase_dom"/>
</dbReference>
<accession>A0LUA4</accession>
<dbReference type="SUPFAM" id="SSF55811">
    <property type="entry name" value="Nudix"/>
    <property type="match status" value="1"/>
</dbReference>
<reference evidence="4 5" key="1">
    <citation type="journal article" date="2009" name="Genome Res.">
        <title>Complete genome of the cellulolytic thermophile Acidothermus cellulolyticus 11B provides insights into its ecophysiological and evolutionary adaptations.</title>
        <authorList>
            <person name="Barabote R.D."/>
            <person name="Xie G."/>
            <person name="Leu D.H."/>
            <person name="Normand P."/>
            <person name="Necsulea A."/>
            <person name="Daubin V."/>
            <person name="Medigue C."/>
            <person name="Adney W.S."/>
            <person name="Xu X.C."/>
            <person name="Lapidus A."/>
            <person name="Parales R.E."/>
            <person name="Detter C."/>
            <person name="Pujic P."/>
            <person name="Bruce D."/>
            <person name="Lavire C."/>
            <person name="Challacombe J.F."/>
            <person name="Brettin T.S."/>
            <person name="Berry A.M."/>
        </authorList>
    </citation>
    <scope>NUCLEOTIDE SEQUENCE [LARGE SCALE GENOMIC DNA]</scope>
    <source>
        <strain evidence="5">ATCC 43068 / DSM 8971 / 11B</strain>
    </source>
</reference>
<proteinExistence type="predicted"/>
<dbReference type="STRING" id="351607.Acel_1242"/>
<name>A0LUA4_ACIC1</name>
<evidence type="ECO:0000313" key="5">
    <source>
        <dbReference type="Proteomes" id="UP000008221"/>
    </source>
</evidence>
<dbReference type="CDD" id="cd24158">
    <property type="entry name" value="NUDIX_ADPRase_Rv1700"/>
    <property type="match status" value="1"/>
</dbReference>
<dbReference type="PROSITE" id="PS51462">
    <property type="entry name" value="NUDIX"/>
    <property type="match status" value="1"/>
</dbReference>
<dbReference type="GO" id="GO:0019693">
    <property type="term" value="P:ribose phosphate metabolic process"/>
    <property type="evidence" value="ECO:0007669"/>
    <property type="project" value="TreeGrafter"/>
</dbReference>
<feature type="compositionally biased region" description="Basic and acidic residues" evidence="2">
    <location>
        <begin position="1"/>
        <end position="16"/>
    </location>
</feature>
<dbReference type="FunCoup" id="A0LUA4">
    <property type="interactions" value="2"/>
</dbReference>
<dbReference type="AlphaFoldDB" id="A0LUA4"/>
<sequence>MREDGPASEPVRDEPAPRPVCATHRHFTGRVVSLRTDVVDLGPAGRVDRDVVEHPGAVGVIAVDAELRVLLVRQYRHPVGCLLWEPPAGLLDIPGEDPLTAARRELAEEAGYQAAEWAVLVDAFTSPGGSTEAVRIYLARELQALPPEDRHVGVAEEYDMPTRWVPLADARRAVLSGELHNPLAVMGILAACALLLDGVAGGPRPAAAPWLRAVTQ</sequence>
<dbReference type="GO" id="GO:0006753">
    <property type="term" value="P:nucleoside phosphate metabolic process"/>
    <property type="evidence" value="ECO:0007669"/>
    <property type="project" value="TreeGrafter"/>
</dbReference>
<dbReference type="PANTHER" id="PTHR11839:SF31">
    <property type="entry name" value="ADP-RIBOSE PYROPHOSPHATASE"/>
    <property type="match status" value="1"/>
</dbReference>
<gene>
    <name evidence="4" type="ordered locus">Acel_1242</name>
</gene>
<dbReference type="KEGG" id="ace:Acel_1242"/>
<evidence type="ECO:0000256" key="2">
    <source>
        <dbReference type="SAM" id="MobiDB-lite"/>
    </source>
</evidence>
<organism evidence="4 5">
    <name type="scientific">Acidothermus cellulolyticus (strain ATCC 43068 / DSM 8971 / 11B)</name>
    <dbReference type="NCBI Taxonomy" id="351607"/>
    <lineage>
        <taxon>Bacteria</taxon>
        <taxon>Bacillati</taxon>
        <taxon>Actinomycetota</taxon>
        <taxon>Actinomycetes</taxon>
        <taxon>Acidothermales</taxon>
        <taxon>Acidothermaceae</taxon>
        <taxon>Acidothermus</taxon>
    </lineage>
</organism>
<dbReference type="Pfam" id="PF00293">
    <property type="entry name" value="NUDIX"/>
    <property type="match status" value="1"/>
</dbReference>
<keyword evidence="1 4" id="KW-0378">Hydrolase</keyword>
<dbReference type="OrthoDB" id="9806150at2"/>
<dbReference type="InterPro" id="IPR015797">
    <property type="entry name" value="NUDIX_hydrolase-like_dom_sf"/>
</dbReference>
<dbReference type="HOGENOM" id="CLU_062658_5_0_11"/>
<protein>
    <submittedName>
        <fullName evidence="4">NUDIX hydrolase</fullName>
    </submittedName>
</protein>
<dbReference type="PANTHER" id="PTHR11839">
    <property type="entry name" value="UDP/ADP-SUGAR PYROPHOSPHATASE"/>
    <property type="match status" value="1"/>
</dbReference>
<evidence type="ECO:0000256" key="1">
    <source>
        <dbReference type="ARBA" id="ARBA00022801"/>
    </source>
</evidence>
<feature type="domain" description="Nudix hydrolase" evidence="3">
    <location>
        <begin position="52"/>
        <end position="187"/>
    </location>
</feature>
<evidence type="ECO:0000259" key="3">
    <source>
        <dbReference type="PROSITE" id="PS51462"/>
    </source>
</evidence>
<feature type="region of interest" description="Disordered" evidence="2">
    <location>
        <begin position="1"/>
        <end position="20"/>
    </location>
</feature>
<dbReference type="GO" id="GO:0005829">
    <property type="term" value="C:cytosol"/>
    <property type="evidence" value="ECO:0007669"/>
    <property type="project" value="TreeGrafter"/>
</dbReference>
<evidence type="ECO:0000313" key="4">
    <source>
        <dbReference type="EMBL" id="ABK53014.1"/>
    </source>
</evidence>
<dbReference type="InParanoid" id="A0LUA4"/>
<dbReference type="eggNOG" id="COG0494">
    <property type="taxonomic scope" value="Bacteria"/>
</dbReference>